<evidence type="ECO:0000313" key="1">
    <source>
        <dbReference type="EMBL" id="OHV97731.1"/>
    </source>
</evidence>
<reference evidence="1 2" key="1">
    <citation type="submission" date="2015-06" db="EMBL/GenBank/DDBJ databases">
        <title>Draft genome sequencing of a biphenyl-degrading bacterium, Janthinobacterium lividum MEG1.</title>
        <authorList>
            <person name="Shimodaira J."/>
            <person name="Hatta T."/>
        </authorList>
    </citation>
    <scope>NUCLEOTIDE SEQUENCE [LARGE SCALE GENOMIC DNA]</scope>
    <source>
        <strain evidence="1 2">MEG1</strain>
    </source>
</reference>
<dbReference type="AlphaFoldDB" id="A0A1S1UDG9"/>
<dbReference type="Proteomes" id="UP000179840">
    <property type="component" value="Unassembled WGS sequence"/>
</dbReference>
<dbReference type="EMBL" id="LFKP01000005">
    <property type="protein sequence ID" value="OHV97731.1"/>
    <property type="molecule type" value="Genomic_DNA"/>
</dbReference>
<comment type="caution">
    <text evidence="1">The sequence shown here is derived from an EMBL/GenBank/DDBJ whole genome shotgun (WGS) entry which is preliminary data.</text>
</comment>
<sequence>MVRDVASISGEGGGRAGPEQEARCWMSKICCMGDLMKKMNSIRENGFNCSGFIIKRLCLAEVRESPRGASLATQAISNEDEVLADLDVDLVGDLGNDQDLASSSDQAGIGAPIEAPIEEEAPIDELNTKFRKICIQDQQADKEKYAGMLFVKLELCVYLHSKLKERGCVERASLSRELANVIRKMLMDQAHMDRVHQRICGASLAPRAFSRDQKGASGY</sequence>
<proteinExistence type="predicted"/>
<name>A0A1S1UDG9_9BURK</name>
<organism evidence="1 2">
    <name type="scientific">Janthinobacterium lividum</name>
    <dbReference type="NCBI Taxonomy" id="29581"/>
    <lineage>
        <taxon>Bacteria</taxon>
        <taxon>Pseudomonadati</taxon>
        <taxon>Pseudomonadota</taxon>
        <taxon>Betaproteobacteria</taxon>
        <taxon>Burkholderiales</taxon>
        <taxon>Oxalobacteraceae</taxon>
        <taxon>Janthinobacterium</taxon>
    </lineage>
</organism>
<protein>
    <submittedName>
        <fullName evidence="1">Uncharacterized protein</fullName>
    </submittedName>
</protein>
<gene>
    <name evidence="1" type="ORF">AKG95_11310</name>
</gene>
<accession>A0A1S1UDG9</accession>
<evidence type="ECO:0000313" key="2">
    <source>
        <dbReference type="Proteomes" id="UP000179840"/>
    </source>
</evidence>